<evidence type="ECO:0000313" key="3">
    <source>
        <dbReference type="Proteomes" id="UP001499989"/>
    </source>
</evidence>
<comment type="caution">
    <text evidence="2">The sequence shown here is derived from an EMBL/GenBank/DDBJ whole genome shotgun (WGS) entry which is preliminary data.</text>
</comment>
<feature type="region of interest" description="Disordered" evidence="1">
    <location>
        <begin position="115"/>
        <end position="175"/>
    </location>
</feature>
<name>A0ABN3TJA5_9ACTN</name>
<reference evidence="2 3" key="1">
    <citation type="journal article" date="2019" name="Int. J. Syst. Evol. Microbiol.">
        <title>The Global Catalogue of Microorganisms (GCM) 10K type strain sequencing project: providing services to taxonomists for standard genome sequencing and annotation.</title>
        <authorList>
            <consortium name="The Broad Institute Genomics Platform"/>
            <consortium name="The Broad Institute Genome Sequencing Center for Infectious Disease"/>
            <person name="Wu L."/>
            <person name="Ma J."/>
        </authorList>
    </citation>
    <scope>NUCLEOTIDE SEQUENCE [LARGE SCALE GENOMIC DNA]</scope>
    <source>
        <strain evidence="2 3">JCM 4531</strain>
    </source>
</reference>
<protein>
    <submittedName>
        <fullName evidence="2">Uncharacterized protein</fullName>
    </submittedName>
</protein>
<evidence type="ECO:0000256" key="1">
    <source>
        <dbReference type="SAM" id="MobiDB-lite"/>
    </source>
</evidence>
<accession>A0ABN3TJA5</accession>
<keyword evidence="3" id="KW-1185">Reference proteome</keyword>
<evidence type="ECO:0000313" key="2">
    <source>
        <dbReference type="EMBL" id="GAA2704603.1"/>
    </source>
</evidence>
<organism evidence="2 3">
    <name type="scientific">Streptomyces violaceolatus</name>
    <dbReference type="NCBI Taxonomy" id="67378"/>
    <lineage>
        <taxon>Bacteria</taxon>
        <taxon>Bacillati</taxon>
        <taxon>Actinomycetota</taxon>
        <taxon>Actinomycetes</taxon>
        <taxon>Kitasatosporales</taxon>
        <taxon>Streptomycetaceae</taxon>
        <taxon>Streptomyces</taxon>
        <taxon>Streptomyces violaceoruber group</taxon>
    </lineage>
</organism>
<gene>
    <name evidence="2" type="ORF">GCM10010310_78670</name>
</gene>
<dbReference type="EMBL" id="BAAASK010000050">
    <property type="protein sequence ID" value="GAA2704603.1"/>
    <property type="molecule type" value="Genomic_DNA"/>
</dbReference>
<feature type="compositionally biased region" description="Low complexity" evidence="1">
    <location>
        <begin position="128"/>
        <end position="141"/>
    </location>
</feature>
<dbReference type="Proteomes" id="UP001499989">
    <property type="component" value="Unassembled WGS sequence"/>
</dbReference>
<sequence length="175" mass="18029">MLFMAVTVTGRRPRSLERIGRACSTGRPLGSAAREEQAITEFGALLGAHPFDASLPGVAYPEVADHSLALDAYDRAKDAPAGEVRGVLAEGRAAPARLDAGRGRRRLEPARRHLAARGGVPCRRRTAGRPAAAALSGSARPVTTEEGTSGRPPRVARTAPGRLPVGKGTGGAGVA</sequence>
<proteinExistence type="predicted"/>